<accession>A0ABD2IYS6</accession>
<dbReference type="Proteomes" id="UP001620626">
    <property type="component" value="Unassembled WGS sequence"/>
</dbReference>
<name>A0ABD2IYS6_9BILA</name>
<protein>
    <submittedName>
        <fullName evidence="2">Uncharacterized protein</fullName>
    </submittedName>
</protein>
<evidence type="ECO:0000313" key="3">
    <source>
        <dbReference type="Proteomes" id="UP001620626"/>
    </source>
</evidence>
<proteinExistence type="predicted"/>
<feature type="compositionally biased region" description="Low complexity" evidence="1">
    <location>
        <begin position="11"/>
        <end position="22"/>
    </location>
</feature>
<sequence length="179" mass="20051">MPKRPQIAPYKTPSKKSNSTSNLQKEIQAQNRKALSCTGNHLINWINELKIRNPILYNTFYADEEDGIIESIFAGPEHVHCGKCGFDFYFYNVKWQDCLVDAGMGPGQCWLGEDNIPPGALGKYNEKLLSEMDKVEKILEDPERLLDQIVGIVEDEYTIPLGAEASTLNKENQSANATG</sequence>
<reference evidence="2 3" key="1">
    <citation type="submission" date="2024-10" db="EMBL/GenBank/DDBJ databases">
        <authorList>
            <person name="Kim D."/>
        </authorList>
    </citation>
    <scope>NUCLEOTIDE SEQUENCE [LARGE SCALE GENOMIC DNA]</scope>
    <source>
        <strain evidence="2">BH-2024</strain>
    </source>
</reference>
<keyword evidence="3" id="KW-1185">Reference proteome</keyword>
<gene>
    <name evidence="2" type="ORF">niasHT_031213</name>
</gene>
<comment type="caution">
    <text evidence="2">The sequence shown here is derived from an EMBL/GenBank/DDBJ whole genome shotgun (WGS) entry which is preliminary data.</text>
</comment>
<dbReference type="AlphaFoldDB" id="A0ABD2IYS6"/>
<feature type="region of interest" description="Disordered" evidence="1">
    <location>
        <begin position="1"/>
        <end position="25"/>
    </location>
</feature>
<dbReference type="EMBL" id="JBICBT010001102">
    <property type="protein sequence ID" value="KAL3082661.1"/>
    <property type="molecule type" value="Genomic_DNA"/>
</dbReference>
<organism evidence="2 3">
    <name type="scientific">Heterodera trifolii</name>
    <dbReference type="NCBI Taxonomy" id="157864"/>
    <lineage>
        <taxon>Eukaryota</taxon>
        <taxon>Metazoa</taxon>
        <taxon>Ecdysozoa</taxon>
        <taxon>Nematoda</taxon>
        <taxon>Chromadorea</taxon>
        <taxon>Rhabditida</taxon>
        <taxon>Tylenchina</taxon>
        <taxon>Tylenchomorpha</taxon>
        <taxon>Tylenchoidea</taxon>
        <taxon>Heteroderidae</taxon>
        <taxon>Heteroderinae</taxon>
        <taxon>Heterodera</taxon>
    </lineage>
</organism>
<evidence type="ECO:0000256" key="1">
    <source>
        <dbReference type="SAM" id="MobiDB-lite"/>
    </source>
</evidence>
<evidence type="ECO:0000313" key="2">
    <source>
        <dbReference type="EMBL" id="KAL3082661.1"/>
    </source>
</evidence>